<keyword evidence="2" id="KW-1185">Reference proteome</keyword>
<proteinExistence type="predicted"/>
<evidence type="ECO:0000313" key="2">
    <source>
        <dbReference type="Proteomes" id="UP001162162"/>
    </source>
</evidence>
<sequence>MNEVGAQGVCIPGATCEFFLTCWLSGGLVDQPCGGLLRGCCYRGVSKTGHSGGKAIGTLEAPPETSKTQASLLDSTQCSSLYRAMQQQAFYFISRKYVHDVQQK</sequence>
<dbReference type="EMBL" id="JAPWTK010000036">
    <property type="protein sequence ID" value="KAJ8955766.1"/>
    <property type="molecule type" value="Genomic_DNA"/>
</dbReference>
<accession>A0AAV8YVU8</accession>
<comment type="caution">
    <text evidence="1">The sequence shown here is derived from an EMBL/GenBank/DDBJ whole genome shotgun (WGS) entry which is preliminary data.</text>
</comment>
<name>A0AAV8YVU8_9CUCU</name>
<dbReference type="AlphaFoldDB" id="A0AAV8YVU8"/>
<organism evidence="1 2">
    <name type="scientific">Aromia moschata</name>
    <dbReference type="NCBI Taxonomy" id="1265417"/>
    <lineage>
        <taxon>Eukaryota</taxon>
        <taxon>Metazoa</taxon>
        <taxon>Ecdysozoa</taxon>
        <taxon>Arthropoda</taxon>
        <taxon>Hexapoda</taxon>
        <taxon>Insecta</taxon>
        <taxon>Pterygota</taxon>
        <taxon>Neoptera</taxon>
        <taxon>Endopterygota</taxon>
        <taxon>Coleoptera</taxon>
        <taxon>Polyphaga</taxon>
        <taxon>Cucujiformia</taxon>
        <taxon>Chrysomeloidea</taxon>
        <taxon>Cerambycidae</taxon>
        <taxon>Cerambycinae</taxon>
        <taxon>Callichromatini</taxon>
        <taxon>Aromia</taxon>
    </lineage>
</organism>
<evidence type="ECO:0000313" key="1">
    <source>
        <dbReference type="EMBL" id="KAJ8955766.1"/>
    </source>
</evidence>
<reference evidence="1" key="1">
    <citation type="journal article" date="2023" name="Insect Mol. Biol.">
        <title>Genome sequencing provides insights into the evolution of gene families encoding plant cell wall-degrading enzymes in longhorned beetles.</title>
        <authorList>
            <person name="Shin N.R."/>
            <person name="Okamura Y."/>
            <person name="Kirsch R."/>
            <person name="Pauchet Y."/>
        </authorList>
    </citation>
    <scope>NUCLEOTIDE SEQUENCE</scope>
    <source>
        <strain evidence="1">AMC_N1</strain>
    </source>
</reference>
<protein>
    <submittedName>
        <fullName evidence="1">Uncharacterized protein</fullName>
    </submittedName>
</protein>
<dbReference type="Proteomes" id="UP001162162">
    <property type="component" value="Unassembled WGS sequence"/>
</dbReference>
<gene>
    <name evidence="1" type="ORF">NQ318_008640</name>
</gene>